<dbReference type="GeneID" id="92842110"/>
<dbReference type="Proteomes" id="UP000561326">
    <property type="component" value="Unassembled WGS sequence"/>
</dbReference>
<evidence type="ECO:0000313" key="1">
    <source>
        <dbReference type="EMBL" id="NME97774.1"/>
    </source>
</evidence>
<gene>
    <name evidence="1" type="ORF">HF838_05800</name>
</gene>
<sequence>MKQPVYLHKIVENRDKIIVRYTNFSDAPQWVRFFRGMLRMPTTKLM</sequence>
<comment type="caution">
    <text evidence="1">The sequence shown here is derived from an EMBL/GenBank/DDBJ whole genome shotgun (WGS) entry which is preliminary data.</text>
</comment>
<proteinExistence type="predicted"/>
<dbReference type="EMBL" id="JABAGO010000007">
    <property type="protein sequence ID" value="NME97774.1"/>
    <property type="molecule type" value="Genomic_DNA"/>
</dbReference>
<reference evidence="1 2" key="1">
    <citation type="submission" date="2020-04" db="EMBL/GenBank/DDBJ databases">
        <authorList>
            <person name="Hitch T.C.A."/>
            <person name="Wylensek D."/>
            <person name="Clavel T."/>
        </authorList>
    </citation>
    <scope>NUCLEOTIDE SEQUENCE [LARGE SCALE GENOMIC DNA]</scope>
    <source>
        <strain evidence="1 2">WB01_D5_05</strain>
    </source>
</reference>
<name>A0A848CKF2_ANEAE</name>
<protein>
    <submittedName>
        <fullName evidence="1">Uncharacterized protein</fullName>
    </submittedName>
</protein>
<organism evidence="1 2">
    <name type="scientific">Aneurinibacillus aneurinilyticus</name>
    <name type="common">Bacillus aneurinolyticus</name>
    <dbReference type="NCBI Taxonomy" id="1391"/>
    <lineage>
        <taxon>Bacteria</taxon>
        <taxon>Bacillati</taxon>
        <taxon>Bacillota</taxon>
        <taxon>Bacilli</taxon>
        <taxon>Bacillales</taxon>
        <taxon>Paenibacillaceae</taxon>
        <taxon>Aneurinibacillus group</taxon>
        <taxon>Aneurinibacillus</taxon>
    </lineage>
</organism>
<accession>A0A848CKF2</accession>
<evidence type="ECO:0000313" key="2">
    <source>
        <dbReference type="Proteomes" id="UP000561326"/>
    </source>
</evidence>
<dbReference type="RefSeq" id="WP_021619000.1">
    <property type="nucleotide sequence ID" value="NZ_CABKST010000014.1"/>
</dbReference>
<dbReference type="AlphaFoldDB" id="A0A848CKF2"/>